<evidence type="ECO:0000313" key="1">
    <source>
        <dbReference type="EMBL" id="CEK62784.1"/>
    </source>
</evidence>
<dbReference type="AlphaFoldDB" id="A0A0B6Z2H1"/>
<organism evidence="1">
    <name type="scientific">Arion vulgaris</name>
    <dbReference type="NCBI Taxonomy" id="1028688"/>
    <lineage>
        <taxon>Eukaryota</taxon>
        <taxon>Metazoa</taxon>
        <taxon>Spiralia</taxon>
        <taxon>Lophotrochozoa</taxon>
        <taxon>Mollusca</taxon>
        <taxon>Gastropoda</taxon>
        <taxon>Heterobranchia</taxon>
        <taxon>Euthyneura</taxon>
        <taxon>Panpulmonata</taxon>
        <taxon>Eupulmonata</taxon>
        <taxon>Stylommatophora</taxon>
        <taxon>Helicina</taxon>
        <taxon>Arionoidea</taxon>
        <taxon>Arionidae</taxon>
        <taxon>Arion</taxon>
    </lineage>
</organism>
<feature type="non-terminal residue" evidence="1">
    <location>
        <position position="1"/>
    </location>
</feature>
<reference evidence="1" key="1">
    <citation type="submission" date="2014-12" db="EMBL/GenBank/DDBJ databases">
        <title>Insight into the proteome of Arion vulgaris.</title>
        <authorList>
            <person name="Aradska J."/>
            <person name="Bulat T."/>
            <person name="Smidak R."/>
            <person name="Sarate P."/>
            <person name="Gangsoo J."/>
            <person name="Sialana F."/>
            <person name="Bilban M."/>
            <person name="Lubec G."/>
        </authorList>
    </citation>
    <scope>NUCLEOTIDE SEQUENCE</scope>
    <source>
        <tissue evidence="1">Skin</tissue>
    </source>
</reference>
<dbReference type="EMBL" id="HACG01015919">
    <property type="protein sequence ID" value="CEK62784.1"/>
    <property type="molecule type" value="Transcribed_RNA"/>
</dbReference>
<sequence>EDCLEVQNYSDTVLSRSPAALKGNEDCLKCKTTPIQWIKATGHPPKNLGCRNNMQ</sequence>
<name>A0A0B6Z2H1_9EUPU</name>
<protein>
    <submittedName>
        <fullName evidence="1">Uncharacterized protein</fullName>
    </submittedName>
</protein>
<accession>A0A0B6Z2H1</accession>
<proteinExistence type="predicted"/>
<gene>
    <name evidence="1" type="primary">ORF46134</name>
</gene>